<dbReference type="OrthoDB" id="9788263at2"/>
<dbReference type="InterPro" id="IPR041516">
    <property type="entry name" value="LACTB2_WH"/>
</dbReference>
<dbReference type="EMBL" id="VDFU01000005">
    <property type="protein sequence ID" value="TNC51072.1"/>
    <property type="molecule type" value="Genomic_DNA"/>
</dbReference>
<keyword evidence="3" id="KW-1185">Reference proteome</keyword>
<dbReference type="PANTHER" id="PTHR23131">
    <property type="entry name" value="ENDORIBONUCLEASE LACTB2"/>
    <property type="match status" value="1"/>
</dbReference>
<proteinExistence type="predicted"/>
<dbReference type="InterPro" id="IPR036388">
    <property type="entry name" value="WH-like_DNA-bd_sf"/>
</dbReference>
<name>A0A5C4N3H7_9RHOB</name>
<feature type="domain" description="Metallo-beta-lactamase" evidence="1">
    <location>
        <begin position="31"/>
        <end position="204"/>
    </location>
</feature>
<sequence length="291" mass="31140">MTSAQVGWGVQLAPGVVRIRAPNPSPFTAQGTNTYILGETSPCVIDPGPDHEGHLEAVLAELRGRRPAAILVTHAHRDHSGLAPALAHRTGAPVMAFGDAWAGLRPGSGRLGPEWGADLHFAPDQLLADGERIRLEDRDLIVWHTPGHMGNHLCFDDGAGLFTGDHAMGFATSIVSPPEGDMGDYIRSLERLLTLGQRQLLPGHGEPVADGQARLSELMAHRRTREAQVLLLLKQGPATPVEVAKVLYPNLHSQLGSAAARTVLAHLLLLERTSQVAREGPPGIDTPFRCV</sequence>
<dbReference type="InterPro" id="IPR001279">
    <property type="entry name" value="Metallo-B-lactamas"/>
</dbReference>
<dbReference type="Gene3D" id="1.10.10.10">
    <property type="entry name" value="Winged helix-like DNA-binding domain superfamily/Winged helix DNA-binding domain"/>
    <property type="match status" value="1"/>
</dbReference>
<dbReference type="GO" id="GO:0016787">
    <property type="term" value="F:hydrolase activity"/>
    <property type="evidence" value="ECO:0007669"/>
    <property type="project" value="UniProtKB-KW"/>
</dbReference>
<organism evidence="2 3">
    <name type="scientific">Rubellimicrobium rubrum</name>
    <dbReference type="NCBI Taxonomy" id="2585369"/>
    <lineage>
        <taxon>Bacteria</taxon>
        <taxon>Pseudomonadati</taxon>
        <taxon>Pseudomonadota</taxon>
        <taxon>Alphaproteobacteria</taxon>
        <taxon>Rhodobacterales</taxon>
        <taxon>Roseobacteraceae</taxon>
        <taxon>Rubellimicrobium</taxon>
    </lineage>
</organism>
<dbReference type="Proteomes" id="UP000305887">
    <property type="component" value="Unassembled WGS sequence"/>
</dbReference>
<dbReference type="Pfam" id="PF00753">
    <property type="entry name" value="Lactamase_B"/>
    <property type="match status" value="1"/>
</dbReference>
<comment type="caution">
    <text evidence="2">The sequence shown here is derived from an EMBL/GenBank/DDBJ whole genome shotgun (WGS) entry which is preliminary data.</text>
</comment>
<dbReference type="Gene3D" id="3.60.15.10">
    <property type="entry name" value="Ribonuclease Z/Hydroxyacylglutathione hydrolase-like"/>
    <property type="match status" value="1"/>
</dbReference>
<dbReference type="InterPro" id="IPR050662">
    <property type="entry name" value="Sec-metab_biosynth-thioest"/>
</dbReference>
<evidence type="ECO:0000313" key="3">
    <source>
        <dbReference type="Proteomes" id="UP000305887"/>
    </source>
</evidence>
<dbReference type="SUPFAM" id="SSF56281">
    <property type="entry name" value="Metallo-hydrolase/oxidoreductase"/>
    <property type="match status" value="1"/>
</dbReference>
<protein>
    <submittedName>
        <fullName evidence="2">MBL fold metallo-hydrolase</fullName>
    </submittedName>
</protein>
<reference evidence="2 3" key="1">
    <citation type="submission" date="2019-06" db="EMBL/GenBank/DDBJ databases">
        <title>YIM 131921 draft genome.</title>
        <authorList>
            <person name="Jiang L."/>
        </authorList>
    </citation>
    <scope>NUCLEOTIDE SEQUENCE [LARGE SCALE GENOMIC DNA]</scope>
    <source>
        <strain evidence="2 3">YIM 131921</strain>
    </source>
</reference>
<dbReference type="PANTHER" id="PTHR23131:SF0">
    <property type="entry name" value="ENDORIBONUCLEASE LACTB2"/>
    <property type="match status" value="1"/>
</dbReference>
<dbReference type="InterPro" id="IPR036866">
    <property type="entry name" value="RibonucZ/Hydroxyglut_hydro"/>
</dbReference>
<gene>
    <name evidence="2" type="ORF">FHG66_05805</name>
</gene>
<keyword evidence="2" id="KW-0378">Hydrolase</keyword>
<accession>A0A5C4N3H7</accession>
<dbReference type="AlphaFoldDB" id="A0A5C4N3H7"/>
<dbReference type="RefSeq" id="WP_139075814.1">
    <property type="nucleotide sequence ID" value="NZ_VDFU01000005.1"/>
</dbReference>
<evidence type="ECO:0000313" key="2">
    <source>
        <dbReference type="EMBL" id="TNC51072.1"/>
    </source>
</evidence>
<dbReference type="SMART" id="SM00849">
    <property type="entry name" value="Lactamase_B"/>
    <property type="match status" value="1"/>
</dbReference>
<evidence type="ECO:0000259" key="1">
    <source>
        <dbReference type="SMART" id="SM00849"/>
    </source>
</evidence>
<dbReference type="Pfam" id="PF17778">
    <property type="entry name" value="WHD_BLACT"/>
    <property type="match status" value="1"/>
</dbReference>
<dbReference type="CDD" id="cd16278">
    <property type="entry name" value="metallo-hydrolase-like_MBL-fold"/>
    <property type="match status" value="1"/>
</dbReference>